<organism evidence="2 3">
    <name type="scientific">Flavobacterium frigoritolerans</name>
    <dbReference type="NCBI Taxonomy" id="2987686"/>
    <lineage>
        <taxon>Bacteria</taxon>
        <taxon>Pseudomonadati</taxon>
        <taxon>Bacteroidota</taxon>
        <taxon>Flavobacteriia</taxon>
        <taxon>Flavobacteriales</taxon>
        <taxon>Flavobacteriaceae</taxon>
        <taxon>Flavobacterium</taxon>
    </lineage>
</organism>
<evidence type="ECO:0000313" key="2">
    <source>
        <dbReference type="EMBL" id="MCV9931547.1"/>
    </source>
</evidence>
<protein>
    <submittedName>
        <fullName evidence="2">Type II toxin-antitoxin system RelE/ParE family toxin</fullName>
    </submittedName>
</protein>
<dbReference type="InterPro" id="IPR035093">
    <property type="entry name" value="RelE/ParE_toxin_dom_sf"/>
</dbReference>
<sequence>MREVKFTLNAEKSFDSIVNYIEKKWSLKEKISFLKKFNKSVSVIILNPESFPLTEKNKIVRKCVVTKQTTIFYVFTSKEITIVSVFDTRQNPNKIKKDIK</sequence>
<dbReference type="Pfam" id="PF05016">
    <property type="entry name" value="ParE_toxin"/>
    <property type="match status" value="1"/>
</dbReference>
<keyword evidence="1" id="KW-1277">Toxin-antitoxin system</keyword>
<dbReference type="EMBL" id="JAOZEV010000002">
    <property type="protein sequence ID" value="MCV9931547.1"/>
    <property type="molecule type" value="Genomic_DNA"/>
</dbReference>
<dbReference type="InterPro" id="IPR007712">
    <property type="entry name" value="RelE/ParE_toxin"/>
</dbReference>
<keyword evidence="3" id="KW-1185">Reference proteome</keyword>
<reference evidence="2" key="1">
    <citation type="submission" date="2022-10" db="EMBL/GenBank/DDBJ databases">
        <title>Two novel species of Flavobacterium.</title>
        <authorList>
            <person name="Liu Q."/>
            <person name="Xin Y.-H."/>
        </authorList>
    </citation>
    <scope>NUCLEOTIDE SEQUENCE</scope>
    <source>
        <strain evidence="2">LS1R47</strain>
    </source>
</reference>
<dbReference type="AlphaFoldDB" id="A0A9X2ZMX1"/>
<dbReference type="Proteomes" id="UP001151133">
    <property type="component" value="Unassembled WGS sequence"/>
</dbReference>
<proteinExistence type="predicted"/>
<evidence type="ECO:0000313" key="3">
    <source>
        <dbReference type="Proteomes" id="UP001151133"/>
    </source>
</evidence>
<dbReference type="RefSeq" id="WP_264285864.1">
    <property type="nucleotide sequence ID" value="NZ_JAOZEV010000002.1"/>
</dbReference>
<gene>
    <name evidence="2" type="ORF">OIU80_04580</name>
</gene>
<accession>A0A9X2ZMX1</accession>
<name>A0A9X2ZMX1_9FLAO</name>
<dbReference type="Gene3D" id="3.30.2310.20">
    <property type="entry name" value="RelE-like"/>
    <property type="match status" value="1"/>
</dbReference>
<comment type="caution">
    <text evidence="2">The sequence shown here is derived from an EMBL/GenBank/DDBJ whole genome shotgun (WGS) entry which is preliminary data.</text>
</comment>
<evidence type="ECO:0000256" key="1">
    <source>
        <dbReference type="ARBA" id="ARBA00022649"/>
    </source>
</evidence>